<keyword evidence="6" id="KW-0234">DNA repair</keyword>
<dbReference type="PATRIC" id="fig|243231.5.peg.1169"/>
<dbReference type="InterPro" id="IPR001497">
    <property type="entry name" value="MethylDNA_cys_MeTrfase_AS"/>
</dbReference>
<dbReference type="Pfam" id="PF01035">
    <property type="entry name" value="DNA_binding_1"/>
    <property type="match status" value="1"/>
</dbReference>
<evidence type="ECO:0000256" key="7">
    <source>
        <dbReference type="ARBA" id="ARBA00049348"/>
    </source>
</evidence>
<dbReference type="EnsemblBacteria" id="AAR34549">
    <property type="protein sequence ID" value="AAR34549"/>
    <property type="gene ID" value="GSU1173"/>
</dbReference>
<evidence type="ECO:0000313" key="9">
    <source>
        <dbReference type="EMBL" id="AAR34549.1"/>
    </source>
</evidence>
<evidence type="ECO:0000256" key="4">
    <source>
        <dbReference type="ARBA" id="ARBA00022679"/>
    </source>
</evidence>
<dbReference type="STRING" id="243231.GSU1173"/>
<reference evidence="9 10" key="2">
    <citation type="journal article" date="2012" name="BMC Genomics">
        <title>Comparative genomic analysis of Geobacter sulfurreducens KN400, a strain with enhanced capacity for extracellular electron transfer and electricity production.</title>
        <authorList>
            <person name="Butler J.E."/>
            <person name="Young N.D."/>
            <person name="Aklujkar M."/>
            <person name="Lovley D.R."/>
        </authorList>
    </citation>
    <scope>NUCLEOTIDE SEQUENCE [LARGE SCALE GENOMIC DNA]</scope>
    <source>
        <strain evidence="10">ATCC 51573 / DSM 12127 / PCA</strain>
    </source>
</reference>
<name>Q74DZ2_GEOSL</name>
<gene>
    <name evidence="9" type="primary">ogt</name>
    <name evidence="9" type="ordered locus">GSU1173</name>
</gene>
<dbReference type="Proteomes" id="UP000000577">
    <property type="component" value="Chromosome"/>
</dbReference>
<dbReference type="SUPFAM" id="SSF46767">
    <property type="entry name" value="Methylated DNA-protein cysteine methyltransferase, C-terminal domain"/>
    <property type="match status" value="1"/>
</dbReference>
<dbReference type="PANTHER" id="PTHR10815:SF5">
    <property type="entry name" value="METHYLATED-DNA--PROTEIN-CYSTEINE METHYLTRANSFERASE"/>
    <property type="match status" value="1"/>
</dbReference>
<dbReference type="InterPro" id="IPR036631">
    <property type="entry name" value="MGMT_N_sf"/>
</dbReference>
<dbReference type="InterPro" id="IPR036217">
    <property type="entry name" value="MethylDNA_cys_MeTrfase_DNAb"/>
</dbReference>
<dbReference type="InterPro" id="IPR036388">
    <property type="entry name" value="WH-like_DNA-bd_sf"/>
</dbReference>
<comment type="catalytic activity">
    <reaction evidence="7">
        <text>a 6-O-methyl-2'-deoxyguanosine in DNA + L-cysteinyl-[protein] = S-methyl-L-cysteinyl-[protein] + a 2'-deoxyguanosine in DNA</text>
        <dbReference type="Rhea" id="RHEA:24000"/>
        <dbReference type="Rhea" id="RHEA-COMP:10131"/>
        <dbReference type="Rhea" id="RHEA-COMP:10132"/>
        <dbReference type="Rhea" id="RHEA-COMP:11367"/>
        <dbReference type="Rhea" id="RHEA-COMP:11368"/>
        <dbReference type="ChEBI" id="CHEBI:29950"/>
        <dbReference type="ChEBI" id="CHEBI:82612"/>
        <dbReference type="ChEBI" id="CHEBI:85445"/>
        <dbReference type="ChEBI" id="CHEBI:85448"/>
        <dbReference type="EC" id="2.1.1.63"/>
    </reaction>
</comment>
<comment type="catalytic activity">
    <reaction evidence="1">
        <text>a 4-O-methyl-thymidine in DNA + L-cysteinyl-[protein] = a thymidine in DNA + S-methyl-L-cysteinyl-[protein]</text>
        <dbReference type="Rhea" id="RHEA:53428"/>
        <dbReference type="Rhea" id="RHEA-COMP:10131"/>
        <dbReference type="Rhea" id="RHEA-COMP:10132"/>
        <dbReference type="Rhea" id="RHEA-COMP:13555"/>
        <dbReference type="Rhea" id="RHEA-COMP:13556"/>
        <dbReference type="ChEBI" id="CHEBI:29950"/>
        <dbReference type="ChEBI" id="CHEBI:82612"/>
        <dbReference type="ChEBI" id="CHEBI:137386"/>
        <dbReference type="ChEBI" id="CHEBI:137387"/>
        <dbReference type="EC" id="2.1.1.63"/>
    </reaction>
</comment>
<dbReference type="EMBL" id="AE017180">
    <property type="protein sequence ID" value="AAR34549.1"/>
    <property type="molecule type" value="Genomic_DNA"/>
</dbReference>
<keyword evidence="2" id="KW-0963">Cytoplasm</keyword>
<dbReference type="eggNOG" id="COG0350">
    <property type="taxonomic scope" value="Bacteria"/>
</dbReference>
<dbReference type="SUPFAM" id="SSF53155">
    <property type="entry name" value="Methylated DNA-protein cysteine methyltransferase domain"/>
    <property type="match status" value="1"/>
</dbReference>
<keyword evidence="5" id="KW-0227">DNA damage</keyword>
<evidence type="ECO:0000256" key="5">
    <source>
        <dbReference type="ARBA" id="ARBA00022763"/>
    </source>
</evidence>
<evidence type="ECO:0000313" key="10">
    <source>
        <dbReference type="Proteomes" id="UP000000577"/>
    </source>
</evidence>
<evidence type="ECO:0000256" key="3">
    <source>
        <dbReference type="ARBA" id="ARBA00022603"/>
    </source>
</evidence>
<dbReference type="AlphaFoldDB" id="Q74DZ2"/>
<dbReference type="GO" id="GO:0003908">
    <property type="term" value="F:methylated-DNA-[protein]-cysteine S-methyltransferase activity"/>
    <property type="evidence" value="ECO:0007669"/>
    <property type="project" value="UniProtKB-EC"/>
</dbReference>
<accession>Q74DZ2</accession>
<evidence type="ECO:0000256" key="1">
    <source>
        <dbReference type="ARBA" id="ARBA00001286"/>
    </source>
</evidence>
<dbReference type="PANTHER" id="PTHR10815">
    <property type="entry name" value="METHYLATED-DNA--PROTEIN-CYSTEINE METHYLTRANSFERASE"/>
    <property type="match status" value="1"/>
</dbReference>
<dbReference type="Gene3D" id="3.30.160.70">
    <property type="entry name" value="Methylated DNA-protein cysteine methyltransferase domain"/>
    <property type="match status" value="1"/>
</dbReference>
<dbReference type="PROSITE" id="PS00374">
    <property type="entry name" value="MGMT"/>
    <property type="match status" value="1"/>
</dbReference>
<dbReference type="FunCoup" id="Q74DZ2">
    <property type="interactions" value="113"/>
</dbReference>
<dbReference type="Gene3D" id="1.10.10.10">
    <property type="entry name" value="Winged helix-like DNA-binding domain superfamily/Winged helix DNA-binding domain"/>
    <property type="match status" value="1"/>
</dbReference>
<evidence type="ECO:0000256" key="2">
    <source>
        <dbReference type="ARBA" id="ARBA00022490"/>
    </source>
</evidence>
<dbReference type="GO" id="GO:0006281">
    <property type="term" value="P:DNA repair"/>
    <property type="evidence" value="ECO:0007669"/>
    <property type="project" value="UniProtKB-KW"/>
</dbReference>
<keyword evidence="3" id="KW-0489">Methyltransferase</keyword>
<organism evidence="9 10">
    <name type="scientific">Geobacter sulfurreducens (strain ATCC 51573 / DSM 12127 / PCA)</name>
    <dbReference type="NCBI Taxonomy" id="243231"/>
    <lineage>
        <taxon>Bacteria</taxon>
        <taxon>Pseudomonadati</taxon>
        <taxon>Thermodesulfobacteriota</taxon>
        <taxon>Desulfuromonadia</taxon>
        <taxon>Geobacterales</taxon>
        <taxon>Geobacteraceae</taxon>
        <taxon>Geobacter</taxon>
    </lineage>
</organism>
<dbReference type="HOGENOM" id="CLU_000445_52_2_7"/>
<evidence type="ECO:0000256" key="6">
    <source>
        <dbReference type="ARBA" id="ARBA00023204"/>
    </source>
</evidence>
<dbReference type="SMR" id="Q74DZ2"/>
<dbReference type="CDD" id="cd06445">
    <property type="entry name" value="ATase"/>
    <property type="match status" value="1"/>
</dbReference>
<keyword evidence="4" id="KW-0808">Transferase</keyword>
<dbReference type="GO" id="GO:0032259">
    <property type="term" value="P:methylation"/>
    <property type="evidence" value="ECO:0007669"/>
    <property type="project" value="UniProtKB-KW"/>
</dbReference>
<dbReference type="InParanoid" id="Q74DZ2"/>
<dbReference type="KEGG" id="gsu:GSU1173"/>
<dbReference type="NCBIfam" id="TIGR00589">
    <property type="entry name" value="ogt"/>
    <property type="match status" value="1"/>
</dbReference>
<proteinExistence type="predicted"/>
<dbReference type="FunFam" id="1.10.10.10:FF:000337">
    <property type="entry name" value="Methylated-DNA--protein-cysteine methyltransferase"/>
    <property type="match status" value="1"/>
</dbReference>
<keyword evidence="10" id="KW-1185">Reference proteome</keyword>
<evidence type="ECO:0000259" key="8">
    <source>
        <dbReference type="Pfam" id="PF01035"/>
    </source>
</evidence>
<dbReference type="OrthoDB" id="9802228at2"/>
<reference evidence="9 10" key="1">
    <citation type="journal article" date="2003" name="Science">
        <title>Genome of Geobacter sulfurreducens: metal reduction in subsurface environments.</title>
        <authorList>
            <person name="Methe B.A."/>
            <person name="Nelson K.E."/>
            <person name="Eisen J.A."/>
            <person name="Paulsen I.T."/>
            <person name="Nelson W."/>
            <person name="Heidelberg J.F."/>
            <person name="Wu D."/>
            <person name="Wu M."/>
            <person name="Ward N."/>
            <person name="Beanan M.J."/>
            <person name="Dodson R.J."/>
            <person name="Madupu R."/>
            <person name="Brinkac L.M."/>
            <person name="Daugherty S.C."/>
            <person name="DeBoy R.T."/>
            <person name="Durkin A.S."/>
            <person name="Gwinn M."/>
            <person name="Kolonay J.F."/>
            <person name="Sullivan S.A."/>
            <person name="Haft D.H."/>
            <person name="Selengut J."/>
            <person name="Davidsen T.M."/>
            <person name="Zafar N."/>
            <person name="White O."/>
            <person name="Tran B."/>
            <person name="Romero C."/>
            <person name="Forberger H.A."/>
            <person name="Weidman J."/>
            <person name="Khouri H."/>
            <person name="Feldblyum T.V."/>
            <person name="Utterback T.R."/>
            <person name="Van Aken S.E."/>
            <person name="Lovley D.R."/>
            <person name="Fraser C.M."/>
        </authorList>
    </citation>
    <scope>NUCLEOTIDE SEQUENCE [LARGE SCALE GENOMIC DNA]</scope>
    <source>
        <strain evidence="10">ATCC 51573 / DSM 12127 / PCA</strain>
    </source>
</reference>
<feature type="domain" description="Methylated-DNA-[protein]-cysteine S-methyltransferase DNA binding" evidence="8">
    <location>
        <begin position="95"/>
        <end position="176"/>
    </location>
</feature>
<dbReference type="InterPro" id="IPR014048">
    <property type="entry name" value="MethylDNA_cys_MeTrfase_DNA-bd"/>
</dbReference>
<sequence length="182" mass="18903">MLDDGNSGARRGVCVLFRDGGGGRCRGGGQRGTQGGVPPFRVATREDMVATVRSRYPRQAGENSLSREAARQLVAYFAGEAVEFTVPLDEEHVTPFRKKVYEIVRGIGRGQVMTYGQVAVAAGSPGAARGVGSAMAANPLPIIVPCHRVVGVGGALTGYSGAGGIDSKRWLLELEASTGAGE</sequence>
<protein>
    <submittedName>
        <fullName evidence="9">Methylated DNA--protein cysteine S-methyltransferase</fullName>
    </submittedName>
</protein>